<dbReference type="RefSeq" id="WP_023064542.1">
    <property type="nucleotide sequence ID" value="NZ_AUZM01000004.1"/>
</dbReference>
<dbReference type="GO" id="GO:0016747">
    <property type="term" value="F:acyltransferase activity, transferring groups other than amino-acyl groups"/>
    <property type="evidence" value="ECO:0007669"/>
    <property type="project" value="InterPro"/>
</dbReference>
<dbReference type="PATRIC" id="fig|1348334.3.peg.767"/>
<protein>
    <submittedName>
        <fullName evidence="4">Acetyltransferase family protein</fullName>
    </submittedName>
</protein>
<dbReference type="Proteomes" id="UP000017127">
    <property type="component" value="Unassembled WGS sequence"/>
</dbReference>
<dbReference type="CDD" id="cd04301">
    <property type="entry name" value="NAT_SF"/>
    <property type="match status" value="1"/>
</dbReference>
<sequence length="158" mass="17777">MVSTRSEHLNLEITVATHQDLPQLNALYAQMDDLPLLADGKIEEIFNQINQIPNYKIYLVWLEEKAVGTFSLLYVPTMMHPGFHQFAVLDAVSVASAYRSQGIGKTMIRTALKLSAEAGCYKVTLSSNLSRDRAHTFYKSLGFEQHGWSFSLKVVPEI</sequence>
<dbReference type="InterPro" id="IPR050832">
    <property type="entry name" value="Bact_Acetyltransf"/>
</dbReference>
<dbReference type="AlphaFoldDB" id="U7QQC0"/>
<dbReference type="PANTHER" id="PTHR43877">
    <property type="entry name" value="AMINOALKYLPHOSPHONATE N-ACETYLTRANSFERASE-RELATED-RELATED"/>
    <property type="match status" value="1"/>
</dbReference>
<reference evidence="4 5" key="1">
    <citation type="journal article" date="2013" name="Front. Microbiol.">
        <title>Comparative genomic analyses of the cyanobacterium, Lyngbya aestuarii BL J, a powerful hydrogen producer.</title>
        <authorList>
            <person name="Kothari A."/>
            <person name="Vaughn M."/>
            <person name="Garcia-Pichel F."/>
        </authorList>
    </citation>
    <scope>NUCLEOTIDE SEQUENCE [LARGE SCALE GENOMIC DNA]</scope>
    <source>
        <strain evidence="4 5">BL J</strain>
    </source>
</reference>
<evidence type="ECO:0000259" key="3">
    <source>
        <dbReference type="PROSITE" id="PS51186"/>
    </source>
</evidence>
<comment type="caution">
    <text evidence="4">The sequence shown here is derived from an EMBL/GenBank/DDBJ whole genome shotgun (WGS) entry which is preliminary data.</text>
</comment>
<proteinExistence type="predicted"/>
<keyword evidence="2" id="KW-0012">Acyltransferase</keyword>
<dbReference type="OrthoDB" id="9798006at2"/>
<dbReference type="Pfam" id="PF00583">
    <property type="entry name" value="Acetyltransf_1"/>
    <property type="match status" value="1"/>
</dbReference>
<keyword evidence="5" id="KW-1185">Reference proteome</keyword>
<feature type="domain" description="N-acetyltransferase" evidence="3">
    <location>
        <begin position="11"/>
        <end position="158"/>
    </location>
</feature>
<dbReference type="Gene3D" id="3.40.630.30">
    <property type="match status" value="1"/>
</dbReference>
<gene>
    <name evidence="4" type="ORF">M595_0781</name>
</gene>
<evidence type="ECO:0000256" key="2">
    <source>
        <dbReference type="ARBA" id="ARBA00023315"/>
    </source>
</evidence>
<evidence type="ECO:0000313" key="4">
    <source>
        <dbReference type="EMBL" id="ERT09315.1"/>
    </source>
</evidence>
<dbReference type="SUPFAM" id="SSF55729">
    <property type="entry name" value="Acyl-CoA N-acyltransferases (Nat)"/>
    <property type="match status" value="1"/>
</dbReference>
<evidence type="ECO:0000313" key="5">
    <source>
        <dbReference type="Proteomes" id="UP000017127"/>
    </source>
</evidence>
<evidence type="ECO:0000256" key="1">
    <source>
        <dbReference type="ARBA" id="ARBA00022679"/>
    </source>
</evidence>
<organism evidence="4 5">
    <name type="scientific">Lyngbya aestuarii BL J</name>
    <dbReference type="NCBI Taxonomy" id="1348334"/>
    <lineage>
        <taxon>Bacteria</taxon>
        <taxon>Bacillati</taxon>
        <taxon>Cyanobacteriota</taxon>
        <taxon>Cyanophyceae</taxon>
        <taxon>Oscillatoriophycideae</taxon>
        <taxon>Oscillatoriales</taxon>
        <taxon>Microcoleaceae</taxon>
        <taxon>Lyngbya</taxon>
    </lineage>
</organism>
<dbReference type="InterPro" id="IPR000182">
    <property type="entry name" value="GNAT_dom"/>
</dbReference>
<name>U7QQC0_9CYAN</name>
<keyword evidence="1 4" id="KW-0808">Transferase</keyword>
<dbReference type="PANTHER" id="PTHR43877:SF1">
    <property type="entry name" value="ACETYLTRANSFERASE"/>
    <property type="match status" value="1"/>
</dbReference>
<accession>U7QQC0</accession>
<dbReference type="InterPro" id="IPR016181">
    <property type="entry name" value="Acyl_CoA_acyltransferase"/>
</dbReference>
<dbReference type="EMBL" id="AUZM01000004">
    <property type="protein sequence ID" value="ERT09315.1"/>
    <property type="molecule type" value="Genomic_DNA"/>
</dbReference>
<dbReference type="PROSITE" id="PS51186">
    <property type="entry name" value="GNAT"/>
    <property type="match status" value="1"/>
</dbReference>